<feature type="compositionally biased region" description="Low complexity" evidence="1">
    <location>
        <begin position="19"/>
        <end position="28"/>
    </location>
</feature>
<sequence>MSELEKDLPENSSEETLPEEMPAAAPEKPAQEEALPDLDPAVTLPDEEPPEEEAEEKEKKIVPGQGVNADKYDVSEPWLDGKRVDDSVEGLGIDYDLKGEEVETALKYFQKKTIYRKNAIFTVILAVIAALYGQAIFKNPDYAMGYFMIVLALAVIFMLWFLPARHIKSAANAADISEDSFHLEFCPGGLLLPQEDGRYLVGFDRPALRAVEFPSLFLIVASKEKLFVLPKRCIPEENQEALRDLLREGLGARFEKAEEK</sequence>
<dbReference type="EMBL" id="DVJP01000082">
    <property type="protein sequence ID" value="HIS77637.1"/>
    <property type="molecule type" value="Genomic_DNA"/>
</dbReference>
<evidence type="ECO:0000313" key="4">
    <source>
        <dbReference type="Proteomes" id="UP000824002"/>
    </source>
</evidence>
<feature type="region of interest" description="Disordered" evidence="1">
    <location>
        <begin position="1"/>
        <end position="72"/>
    </location>
</feature>
<gene>
    <name evidence="3" type="ORF">IAB51_12705</name>
</gene>
<feature type="compositionally biased region" description="Acidic residues" evidence="1">
    <location>
        <begin position="45"/>
        <end position="55"/>
    </location>
</feature>
<dbReference type="Proteomes" id="UP000824002">
    <property type="component" value="Unassembled WGS sequence"/>
</dbReference>
<evidence type="ECO:0000256" key="2">
    <source>
        <dbReference type="SAM" id="Phobius"/>
    </source>
</evidence>
<evidence type="ECO:0000256" key="1">
    <source>
        <dbReference type="SAM" id="MobiDB-lite"/>
    </source>
</evidence>
<reference evidence="3" key="1">
    <citation type="submission" date="2020-10" db="EMBL/GenBank/DDBJ databases">
        <authorList>
            <person name="Gilroy R."/>
        </authorList>
    </citation>
    <scope>NUCLEOTIDE SEQUENCE</scope>
    <source>
        <strain evidence="3">CHK199-13235</strain>
    </source>
</reference>
<dbReference type="AlphaFoldDB" id="A0A9D1FQ17"/>
<comment type="caution">
    <text evidence="3">The sequence shown here is derived from an EMBL/GenBank/DDBJ whole genome shotgun (WGS) entry which is preliminary data.</text>
</comment>
<evidence type="ECO:0000313" key="3">
    <source>
        <dbReference type="EMBL" id="HIS77637.1"/>
    </source>
</evidence>
<protein>
    <submittedName>
        <fullName evidence="3">YcxB family protein</fullName>
    </submittedName>
</protein>
<feature type="transmembrane region" description="Helical" evidence="2">
    <location>
        <begin position="119"/>
        <end position="137"/>
    </location>
</feature>
<keyword evidence="2" id="KW-0472">Membrane</keyword>
<feature type="transmembrane region" description="Helical" evidence="2">
    <location>
        <begin position="143"/>
        <end position="162"/>
    </location>
</feature>
<keyword evidence="2" id="KW-0812">Transmembrane</keyword>
<reference evidence="3" key="2">
    <citation type="journal article" date="2021" name="PeerJ">
        <title>Extensive microbial diversity within the chicken gut microbiome revealed by metagenomics and culture.</title>
        <authorList>
            <person name="Gilroy R."/>
            <person name="Ravi A."/>
            <person name="Getino M."/>
            <person name="Pursley I."/>
            <person name="Horton D.L."/>
            <person name="Alikhan N.F."/>
            <person name="Baker D."/>
            <person name="Gharbi K."/>
            <person name="Hall N."/>
            <person name="Watson M."/>
            <person name="Adriaenssens E.M."/>
            <person name="Foster-Nyarko E."/>
            <person name="Jarju S."/>
            <person name="Secka A."/>
            <person name="Antonio M."/>
            <person name="Oren A."/>
            <person name="Chaudhuri R.R."/>
            <person name="La Ragione R."/>
            <person name="Hildebrand F."/>
            <person name="Pallen M.J."/>
        </authorList>
    </citation>
    <scope>NUCLEOTIDE SEQUENCE</scope>
    <source>
        <strain evidence="3">CHK199-13235</strain>
    </source>
</reference>
<organism evidence="3 4">
    <name type="scientific">Candidatus Merdivicinus excrementipullorum</name>
    <dbReference type="NCBI Taxonomy" id="2840867"/>
    <lineage>
        <taxon>Bacteria</taxon>
        <taxon>Bacillati</taxon>
        <taxon>Bacillota</taxon>
        <taxon>Clostridia</taxon>
        <taxon>Eubacteriales</taxon>
        <taxon>Oscillospiraceae</taxon>
        <taxon>Oscillospiraceae incertae sedis</taxon>
        <taxon>Candidatus Merdivicinus</taxon>
    </lineage>
</organism>
<proteinExistence type="predicted"/>
<keyword evidence="2" id="KW-1133">Transmembrane helix</keyword>
<name>A0A9D1FQ17_9FIRM</name>
<accession>A0A9D1FQ17</accession>